<evidence type="ECO:0000313" key="3">
    <source>
        <dbReference type="Proteomes" id="UP000001870"/>
    </source>
</evidence>
<sequence length="44" mass="4831">MPVYAAEIGMHIDGMIIAFTFSTVGVKLIIPHFYIKPGGHDVSR</sequence>
<dbReference type="AlphaFoldDB" id="F2G2M5"/>
<feature type="transmembrane region" description="Helical" evidence="1">
    <location>
        <begin position="12"/>
        <end position="35"/>
    </location>
</feature>
<keyword evidence="1" id="KW-0812">Transmembrane</keyword>
<evidence type="ECO:0000313" key="2">
    <source>
        <dbReference type="EMBL" id="AEA99326.1"/>
    </source>
</evidence>
<keyword evidence="1" id="KW-0472">Membrane</keyword>
<dbReference type="KEGG" id="amc:MADE_1015980"/>
<dbReference type="Proteomes" id="UP000001870">
    <property type="component" value="Chromosome"/>
</dbReference>
<protein>
    <submittedName>
        <fullName evidence="2">Uncharacterized protein</fullName>
    </submittedName>
</protein>
<reference evidence="2 3" key="1">
    <citation type="journal article" date="2008" name="ISME J.">
        <title>Comparative genomics of two ecotypes of the marine planktonic copiotroph Alteromonas macleodii suggests alternative lifestyles associated with different kinds of particulate organic matter.</title>
        <authorList>
            <person name="Ivars-Martinez E."/>
            <person name="Martin-Cuadrado A.B."/>
            <person name="D'Auria G."/>
            <person name="Mira A."/>
            <person name="Ferriera S."/>
            <person name="Johnson J."/>
            <person name="Friedman R."/>
            <person name="Rodriguez-Valera F."/>
        </authorList>
    </citation>
    <scope>NUCLEOTIDE SEQUENCE [LARGE SCALE GENOMIC DNA]</scope>
    <source>
        <strain evidence="3">DSM 17117 / CIP 110805 / LMG 28347 / Deep ecotype</strain>
    </source>
</reference>
<name>F2G2M5_ALTMD</name>
<organism evidence="2 3">
    <name type="scientific">Alteromonas mediterranea (strain DSM 17117 / CIP 110805 / LMG 28347 / Deep ecotype)</name>
    <dbReference type="NCBI Taxonomy" id="1774373"/>
    <lineage>
        <taxon>Bacteria</taxon>
        <taxon>Pseudomonadati</taxon>
        <taxon>Pseudomonadota</taxon>
        <taxon>Gammaproteobacteria</taxon>
        <taxon>Alteromonadales</taxon>
        <taxon>Alteromonadaceae</taxon>
        <taxon>Alteromonas/Salinimonas group</taxon>
        <taxon>Alteromonas</taxon>
    </lineage>
</organism>
<keyword evidence="3" id="KW-1185">Reference proteome</keyword>
<proteinExistence type="predicted"/>
<accession>F2G2M5</accession>
<reference evidence="2 3" key="2">
    <citation type="journal article" date="2015" name="Antonie Van Leeuwenhoek">
        <title>Ecophysiological diversity of a novel member of the genus Alteromonas, and description of Alteromonas mediterranea sp. nov.</title>
        <authorList>
            <person name="Ivanova E.P."/>
            <person name="Lopez-Perez M."/>
            <person name="Zabalos M."/>
            <person name="Nguyen S.H."/>
            <person name="Webb H.K."/>
            <person name="Ryan J."/>
            <person name="Lagutin K."/>
            <person name="Vyssotski M."/>
            <person name="Crawford R.J."/>
            <person name="Rodriguez-Valera F."/>
        </authorList>
    </citation>
    <scope>NUCLEOTIDE SEQUENCE [LARGE SCALE GENOMIC DNA]</scope>
    <source>
        <strain evidence="3">DSM 17117 / CIP 110805 / LMG 28347 / Deep ecotype</strain>
    </source>
</reference>
<dbReference type="EMBL" id="CP001103">
    <property type="protein sequence ID" value="AEA99326.1"/>
    <property type="molecule type" value="Genomic_DNA"/>
</dbReference>
<keyword evidence="1" id="KW-1133">Transmembrane helix</keyword>
<gene>
    <name evidence="2" type="ordered locus">MADE_1015980</name>
</gene>
<dbReference type="HOGENOM" id="CLU_217802_0_0_6"/>
<evidence type="ECO:0000256" key="1">
    <source>
        <dbReference type="SAM" id="Phobius"/>
    </source>
</evidence>